<dbReference type="InterPro" id="IPR045175">
    <property type="entry name" value="M28_fam"/>
</dbReference>
<keyword evidence="6" id="KW-0862">Zinc</keyword>
<evidence type="ECO:0000256" key="6">
    <source>
        <dbReference type="ARBA" id="ARBA00022833"/>
    </source>
</evidence>
<feature type="chain" id="PRO_5046940366" evidence="7">
    <location>
        <begin position="19"/>
        <end position="537"/>
    </location>
</feature>
<dbReference type="EMBL" id="JAPDOB010000001">
    <property type="protein sequence ID" value="MCW3796249.1"/>
    <property type="molecule type" value="Genomic_DNA"/>
</dbReference>
<keyword evidence="2" id="KW-0645">Protease</keyword>
<gene>
    <name evidence="10" type="ORF">OMW55_00295</name>
</gene>
<evidence type="ECO:0000256" key="1">
    <source>
        <dbReference type="ARBA" id="ARBA00022438"/>
    </source>
</evidence>
<keyword evidence="5" id="KW-0378">Hydrolase</keyword>
<dbReference type="Pfam" id="PF04389">
    <property type="entry name" value="Peptidase_M28"/>
    <property type="match status" value="1"/>
</dbReference>
<feature type="domain" description="PA" evidence="8">
    <location>
        <begin position="138"/>
        <end position="217"/>
    </location>
</feature>
<dbReference type="InterPro" id="IPR046450">
    <property type="entry name" value="PA_dom_sf"/>
</dbReference>
<comment type="caution">
    <text evidence="10">The sequence shown here is derived from an EMBL/GenBank/DDBJ whole genome shotgun (WGS) entry which is preliminary data.</text>
</comment>
<dbReference type="PANTHER" id="PTHR12147:SF56">
    <property type="entry name" value="AMINOPEPTIDASE YDR415C-RELATED"/>
    <property type="match status" value="1"/>
</dbReference>
<keyword evidence="1" id="KW-0031">Aminopeptidase</keyword>
<keyword evidence="3" id="KW-0479">Metal-binding</keyword>
<evidence type="ECO:0000256" key="2">
    <source>
        <dbReference type="ARBA" id="ARBA00022670"/>
    </source>
</evidence>
<name>A0ABT3JBD2_9SPHN</name>
<evidence type="ECO:0000259" key="9">
    <source>
        <dbReference type="Pfam" id="PF04389"/>
    </source>
</evidence>
<accession>A0ABT3JBD2</accession>
<organism evidence="10 11">
    <name type="scientific">Sphingomonas arvum</name>
    <dbReference type="NCBI Taxonomy" id="2992113"/>
    <lineage>
        <taxon>Bacteria</taxon>
        <taxon>Pseudomonadati</taxon>
        <taxon>Pseudomonadota</taxon>
        <taxon>Alphaproteobacteria</taxon>
        <taxon>Sphingomonadales</taxon>
        <taxon>Sphingomonadaceae</taxon>
        <taxon>Sphingomonas</taxon>
    </lineage>
</organism>
<dbReference type="Gene3D" id="3.40.630.10">
    <property type="entry name" value="Zn peptidases"/>
    <property type="match status" value="1"/>
</dbReference>
<proteinExistence type="predicted"/>
<dbReference type="InterPro" id="IPR003137">
    <property type="entry name" value="PA_domain"/>
</dbReference>
<dbReference type="SUPFAM" id="SSF53187">
    <property type="entry name" value="Zn-dependent exopeptidases"/>
    <property type="match status" value="1"/>
</dbReference>
<dbReference type="PANTHER" id="PTHR12147">
    <property type="entry name" value="METALLOPEPTIDASE M28 FAMILY MEMBER"/>
    <property type="match status" value="1"/>
</dbReference>
<keyword evidence="4 7" id="KW-0732">Signal</keyword>
<evidence type="ECO:0000256" key="4">
    <source>
        <dbReference type="ARBA" id="ARBA00022729"/>
    </source>
</evidence>
<evidence type="ECO:0000313" key="10">
    <source>
        <dbReference type="EMBL" id="MCW3796249.1"/>
    </source>
</evidence>
<dbReference type="Gene3D" id="3.50.30.30">
    <property type="match status" value="1"/>
</dbReference>
<evidence type="ECO:0000256" key="5">
    <source>
        <dbReference type="ARBA" id="ARBA00022801"/>
    </source>
</evidence>
<evidence type="ECO:0000256" key="7">
    <source>
        <dbReference type="SAM" id="SignalP"/>
    </source>
</evidence>
<protein>
    <submittedName>
        <fullName evidence="10">M28 family peptidase</fullName>
    </submittedName>
</protein>
<dbReference type="InterPro" id="IPR007484">
    <property type="entry name" value="Peptidase_M28"/>
</dbReference>
<feature type="signal peptide" evidence="7">
    <location>
        <begin position="1"/>
        <end position="18"/>
    </location>
</feature>
<evidence type="ECO:0000313" key="11">
    <source>
        <dbReference type="Proteomes" id="UP001526246"/>
    </source>
</evidence>
<dbReference type="Pfam" id="PF02225">
    <property type="entry name" value="PA"/>
    <property type="match status" value="1"/>
</dbReference>
<evidence type="ECO:0000259" key="8">
    <source>
        <dbReference type="Pfam" id="PF02225"/>
    </source>
</evidence>
<sequence length="537" mass="56856">MRSPFLFAPALLLTLAAAGPIDPARIKADVRTLASDAFDGRGPGEKGERPTIEFIARQMAAAGLQPGGENGGWFQDVPLVRLDTLPGGRLTVRTRRGGTVLRGPDLDINPTNPGRTTLTDAELVFAGWGAPDPARGWDAFAGVDVKGKVVVMLAGDPDLEAGRDLGFGGRALVFGGRGGAKASAAAKAGAAGVLFIHEEQAYSWPYSQVGGSIRVPAFSYAPLKTNPLLFSGIVRREAMLPLMAQMGMTLPELKRRARSAAFRAVPLPGTVSLDVVNRATPVVSHNVVGILRGSARPSEFVLYGAHWDANGHNGPDASGDAIRNGAIDNATGTAELLEVARAFAAGPRPQRSVVFAAWTSEEKGLLGAEWYAQHPLQPLARTAVVINLDPHVVLPAARNLELIGPGQSDVEGLLIRAAAEQGLRVDPEPSPEAGWYFRSDHFPFAQRGVPALAFRAGRDLKVGGRAAGQRIVSAYNARCYHQPCDEFDLKWTYAGTAQEALAAFRVGQLLANSAAWPGWLPGSPYAAARTESAAERR</sequence>
<dbReference type="SUPFAM" id="SSF52025">
    <property type="entry name" value="PA domain"/>
    <property type="match status" value="1"/>
</dbReference>
<evidence type="ECO:0000256" key="3">
    <source>
        <dbReference type="ARBA" id="ARBA00022723"/>
    </source>
</evidence>
<reference evidence="10 11" key="1">
    <citation type="submission" date="2022-10" db="EMBL/GenBank/DDBJ databases">
        <title>Sphingomonas sp.</title>
        <authorList>
            <person name="Jin C."/>
        </authorList>
    </citation>
    <scope>NUCLEOTIDE SEQUENCE [LARGE SCALE GENOMIC DNA]</scope>
    <source>
        <strain evidence="10 11">BN140010</strain>
    </source>
</reference>
<dbReference type="Proteomes" id="UP001526246">
    <property type="component" value="Unassembled WGS sequence"/>
</dbReference>
<keyword evidence="11" id="KW-1185">Reference proteome</keyword>
<feature type="domain" description="Peptidase M28" evidence="9">
    <location>
        <begin position="286"/>
        <end position="503"/>
    </location>
</feature>
<dbReference type="RefSeq" id="WP_264880009.1">
    <property type="nucleotide sequence ID" value="NZ_JAPDOB010000001.1"/>
</dbReference>